<dbReference type="EMBL" id="JAIXMP010000035">
    <property type="protein sequence ID" value="KAI9249482.1"/>
    <property type="molecule type" value="Genomic_DNA"/>
</dbReference>
<sequence length="199" mass="22147">MVSTSTISGAEENCGKILIERRLSPERTGFYLGDIFPPPYPPPATKTTMSTGAREDAHPIPIPATATGSHSSPNCGPLKLLFGVKIVIQNIKTLQRCDIGYLHIEGGVSRSGCNLFLKEQPSKRKQGNNKFISFSLHHEKSHSVYNKKDPKMKCSFSREEKLKYGSQAYQKWFDSKAIALLPTMCTATTTQQQQQEKDQ</sequence>
<comment type="caution">
    <text evidence="1">The sequence shown here is derived from an EMBL/GenBank/DDBJ whole genome shotgun (WGS) entry which is preliminary data.</text>
</comment>
<reference evidence="1" key="2">
    <citation type="submission" date="2023-02" db="EMBL/GenBank/DDBJ databases">
        <authorList>
            <consortium name="DOE Joint Genome Institute"/>
            <person name="Mondo S.J."/>
            <person name="Chang Y."/>
            <person name="Wang Y."/>
            <person name="Ahrendt S."/>
            <person name="Andreopoulos W."/>
            <person name="Barry K."/>
            <person name="Beard J."/>
            <person name="Benny G.L."/>
            <person name="Blankenship S."/>
            <person name="Bonito G."/>
            <person name="Cuomo C."/>
            <person name="Desiro A."/>
            <person name="Gervers K.A."/>
            <person name="Hundley H."/>
            <person name="Kuo A."/>
            <person name="LaButti K."/>
            <person name="Lang B.F."/>
            <person name="Lipzen A."/>
            <person name="O'Donnell K."/>
            <person name="Pangilinan J."/>
            <person name="Reynolds N."/>
            <person name="Sandor L."/>
            <person name="Smith M.W."/>
            <person name="Tsang A."/>
            <person name="Grigoriev I.V."/>
            <person name="Stajich J.E."/>
            <person name="Spatafora J.W."/>
        </authorList>
    </citation>
    <scope>NUCLEOTIDE SEQUENCE</scope>
    <source>
        <strain evidence="1">RSA 2281</strain>
    </source>
</reference>
<gene>
    <name evidence="1" type="ORF">BDA99DRAFT_590107</name>
</gene>
<evidence type="ECO:0000313" key="2">
    <source>
        <dbReference type="Proteomes" id="UP001209540"/>
    </source>
</evidence>
<keyword evidence="2" id="KW-1185">Reference proteome</keyword>
<dbReference type="AlphaFoldDB" id="A0AAD5P9I5"/>
<protein>
    <submittedName>
        <fullName evidence="1">Uncharacterized protein</fullName>
    </submittedName>
</protein>
<organism evidence="1 2">
    <name type="scientific">Phascolomyces articulosus</name>
    <dbReference type="NCBI Taxonomy" id="60185"/>
    <lineage>
        <taxon>Eukaryota</taxon>
        <taxon>Fungi</taxon>
        <taxon>Fungi incertae sedis</taxon>
        <taxon>Mucoromycota</taxon>
        <taxon>Mucoromycotina</taxon>
        <taxon>Mucoromycetes</taxon>
        <taxon>Mucorales</taxon>
        <taxon>Lichtheimiaceae</taxon>
        <taxon>Phascolomyces</taxon>
    </lineage>
</organism>
<accession>A0AAD5P9I5</accession>
<name>A0AAD5P9I5_9FUNG</name>
<reference evidence="1" key="1">
    <citation type="journal article" date="2022" name="IScience">
        <title>Evolution of zygomycete secretomes and the origins of terrestrial fungal ecologies.</title>
        <authorList>
            <person name="Chang Y."/>
            <person name="Wang Y."/>
            <person name="Mondo S."/>
            <person name="Ahrendt S."/>
            <person name="Andreopoulos W."/>
            <person name="Barry K."/>
            <person name="Beard J."/>
            <person name="Benny G.L."/>
            <person name="Blankenship S."/>
            <person name="Bonito G."/>
            <person name="Cuomo C."/>
            <person name="Desiro A."/>
            <person name="Gervers K.A."/>
            <person name="Hundley H."/>
            <person name="Kuo A."/>
            <person name="LaButti K."/>
            <person name="Lang B.F."/>
            <person name="Lipzen A."/>
            <person name="O'Donnell K."/>
            <person name="Pangilinan J."/>
            <person name="Reynolds N."/>
            <person name="Sandor L."/>
            <person name="Smith M.E."/>
            <person name="Tsang A."/>
            <person name="Grigoriev I.V."/>
            <person name="Stajich J.E."/>
            <person name="Spatafora J.W."/>
        </authorList>
    </citation>
    <scope>NUCLEOTIDE SEQUENCE</scope>
    <source>
        <strain evidence="1">RSA 2281</strain>
    </source>
</reference>
<dbReference type="Proteomes" id="UP001209540">
    <property type="component" value="Unassembled WGS sequence"/>
</dbReference>
<proteinExistence type="predicted"/>
<evidence type="ECO:0000313" key="1">
    <source>
        <dbReference type="EMBL" id="KAI9249482.1"/>
    </source>
</evidence>